<feature type="region of interest" description="Disordered" evidence="1">
    <location>
        <begin position="65"/>
        <end position="98"/>
    </location>
</feature>
<evidence type="ECO:0000313" key="3">
    <source>
        <dbReference type="Proteomes" id="UP000034445"/>
    </source>
</evidence>
<organism evidence="2 3">
    <name type="scientific">Candidatus Kaiserbacteria bacterium GW2011_GWC2_52_8b</name>
    <dbReference type="NCBI Taxonomy" id="1618676"/>
    <lineage>
        <taxon>Bacteria</taxon>
        <taxon>Candidatus Kaiseribacteriota</taxon>
    </lineage>
</organism>
<dbReference type="InterPro" id="IPR009003">
    <property type="entry name" value="Peptidase_S1_PA"/>
</dbReference>
<accession>A0A0G1XLA1</accession>
<dbReference type="Proteomes" id="UP000034445">
    <property type="component" value="Unassembled WGS sequence"/>
</dbReference>
<dbReference type="AlphaFoldDB" id="A0A0G1XLA1"/>
<gene>
    <name evidence="2" type="ORF">UY74_C0009G0015</name>
</gene>
<evidence type="ECO:0000256" key="1">
    <source>
        <dbReference type="SAM" id="MobiDB-lite"/>
    </source>
</evidence>
<reference evidence="2 3" key="1">
    <citation type="journal article" date="2015" name="Nature">
        <title>rRNA introns, odd ribosomes, and small enigmatic genomes across a large radiation of phyla.</title>
        <authorList>
            <person name="Brown C.T."/>
            <person name="Hug L.A."/>
            <person name="Thomas B.C."/>
            <person name="Sharon I."/>
            <person name="Castelle C.J."/>
            <person name="Singh A."/>
            <person name="Wilkins M.J."/>
            <person name="Williams K.H."/>
            <person name="Banfield J.F."/>
        </authorList>
    </citation>
    <scope>NUCLEOTIDE SEQUENCE [LARGE SCALE GENOMIC DNA]</scope>
</reference>
<evidence type="ECO:0000313" key="2">
    <source>
        <dbReference type="EMBL" id="KKW31666.1"/>
    </source>
</evidence>
<evidence type="ECO:0008006" key="4">
    <source>
        <dbReference type="Google" id="ProtNLM"/>
    </source>
</evidence>
<dbReference type="Gene3D" id="2.40.10.10">
    <property type="entry name" value="Trypsin-like serine proteases"/>
    <property type="match status" value="2"/>
</dbReference>
<comment type="caution">
    <text evidence="2">The sequence shown here is derived from an EMBL/GenBank/DDBJ whole genome shotgun (WGS) entry which is preliminary data.</text>
</comment>
<dbReference type="EMBL" id="LCRF01000009">
    <property type="protein sequence ID" value="KKW31666.1"/>
    <property type="molecule type" value="Genomic_DNA"/>
</dbReference>
<dbReference type="SUPFAM" id="SSF50494">
    <property type="entry name" value="Trypsin-like serine proteases"/>
    <property type="match status" value="1"/>
</dbReference>
<protein>
    <recommendedName>
        <fullName evidence="4">Serine protease</fullName>
    </recommendedName>
</protein>
<sequence>MSRSQAILLHIAALVFLGGILFISARPEIYATVPVATNQIDQTAGVEITRAATSSLIAPIATTTAATSSTPAKKPPAKKAPVARSAPRPSSVPVAEQAATNQASRIQNPYSFSPFEFSAVNEMTRAALVNILCIAGSGDMRSITGSGIIIDPRGVILTNAHVAQYVLLSQSSDVNLSCMIRMGSPAIVRFKAETLYIPPVWVDAHVAEIRSQHALGTGEHDYALLRIVSSLDGTPLSAPLPYLLTDIREAIGFEGDSVLAASYPAEFSVSTQDNVYAASSGTTIKQLLTFDVNSVDLISLGGVIEAQSGSSGGAVANAWGRLIGIIVTTSEGQTTGQRDLHALTLGYINRDFTKQTGHPLSELLAGDIATIASDFNTNIAPILIAKYIGQLSR</sequence>
<dbReference type="Pfam" id="PF13365">
    <property type="entry name" value="Trypsin_2"/>
    <property type="match status" value="1"/>
</dbReference>
<proteinExistence type="predicted"/>
<name>A0A0G1XLA1_9BACT</name>
<feature type="compositionally biased region" description="Low complexity" evidence="1">
    <location>
        <begin position="79"/>
        <end position="95"/>
    </location>
</feature>
<dbReference type="InterPro" id="IPR043504">
    <property type="entry name" value="Peptidase_S1_PA_chymotrypsin"/>
</dbReference>